<gene>
    <name evidence="1" type="ORF">GCM10009640_09940</name>
</gene>
<proteinExistence type="predicted"/>
<accession>A0ABN1YQZ2</accession>
<name>A0ABN1YQZ2_9MICO</name>
<comment type="caution">
    <text evidence="1">The sequence shown here is derived from an EMBL/GenBank/DDBJ whole genome shotgun (WGS) entry which is preliminary data.</text>
</comment>
<dbReference type="Proteomes" id="UP001501266">
    <property type="component" value="Unassembled WGS sequence"/>
</dbReference>
<dbReference type="EMBL" id="BAAAKK010000002">
    <property type="protein sequence ID" value="GAA1420510.1"/>
    <property type="molecule type" value="Genomic_DNA"/>
</dbReference>
<organism evidence="1 2">
    <name type="scientific">Agrococcus citreus</name>
    <dbReference type="NCBI Taxonomy" id="84643"/>
    <lineage>
        <taxon>Bacteria</taxon>
        <taxon>Bacillati</taxon>
        <taxon>Actinomycetota</taxon>
        <taxon>Actinomycetes</taxon>
        <taxon>Micrococcales</taxon>
        <taxon>Microbacteriaceae</taxon>
        <taxon>Agrococcus</taxon>
    </lineage>
</organism>
<evidence type="ECO:0000313" key="1">
    <source>
        <dbReference type="EMBL" id="GAA1420510.1"/>
    </source>
</evidence>
<evidence type="ECO:0000313" key="2">
    <source>
        <dbReference type="Proteomes" id="UP001501266"/>
    </source>
</evidence>
<protein>
    <submittedName>
        <fullName evidence="1">Uncharacterized protein</fullName>
    </submittedName>
</protein>
<sequence length="75" mass="8452">MHFAVVGLVDVRRCFPDVAAGSAALVPHERTALLTAVVELVEKALLPHIGACLYRIWRWTERGNSDRLKDPHDYK</sequence>
<keyword evidence="2" id="KW-1185">Reference proteome</keyword>
<reference evidence="1 2" key="1">
    <citation type="journal article" date="2019" name="Int. J. Syst. Evol. Microbiol.">
        <title>The Global Catalogue of Microorganisms (GCM) 10K type strain sequencing project: providing services to taxonomists for standard genome sequencing and annotation.</title>
        <authorList>
            <consortium name="The Broad Institute Genomics Platform"/>
            <consortium name="The Broad Institute Genome Sequencing Center for Infectious Disease"/>
            <person name="Wu L."/>
            <person name="Ma J."/>
        </authorList>
    </citation>
    <scope>NUCLEOTIDE SEQUENCE [LARGE SCALE GENOMIC DNA]</scope>
    <source>
        <strain evidence="1 2">JCM 12398</strain>
    </source>
</reference>